<dbReference type="PANTHER" id="PTHR47174:SF1">
    <property type="entry name" value="REDUCED VIABILITY UPON STARVATION PROTEIN 167"/>
    <property type="match status" value="1"/>
</dbReference>
<dbReference type="GO" id="GO:1990528">
    <property type="term" value="C:Rvs161p-Rvs167p complex"/>
    <property type="evidence" value="ECO:0007669"/>
    <property type="project" value="TreeGrafter"/>
</dbReference>
<dbReference type="Gene3D" id="2.30.30.40">
    <property type="entry name" value="SH3 Domains"/>
    <property type="match status" value="1"/>
</dbReference>
<dbReference type="VEuPathDB" id="FungiDB:MGL_2290"/>
<evidence type="ECO:0000259" key="4">
    <source>
        <dbReference type="PROSITE" id="PS50002"/>
    </source>
</evidence>
<dbReference type="GeneID" id="5854801"/>
<dbReference type="Proteomes" id="UP000008837">
    <property type="component" value="Unassembled WGS sequence"/>
</dbReference>
<evidence type="ECO:0000313" key="6">
    <source>
        <dbReference type="Proteomes" id="UP000008837"/>
    </source>
</evidence>
<dbReference type="SMART" id="SM00326">
    <property type="entry name" value="SH3"/>
    <property type="match status" value="1"/>
</dbReference>
<feature type="region of interest" description="Disordered" evidence="3">
    <location>
        <begin position="27"/>
        <end position="114"/>
    </location>
</feature>
<proteinExistence type="predicted"/>
<feature type="compositionally biased region" description="Polar residues" evidence="3">
    <location>
        <begin position="59"/>
        <end position="76"/>
    </location>
</feature>
<dbReference type="PRINTS" id="PR00452">
    <property type="entry name" value="SH3DOMAIN"/>
</dbReference>
<sequence>MFALPGKEREAFFDLLDEYFSQRPHLLQNYQRPSEEPVSSAPVGLKKPAPPPPPRQHQRQVNSSLGSTHTTNTNGIESDLQEMHVSPMHKDIRKPEGLTTTKQPPASVTASAAQTTSTLGEAVALYTFQGGQPGDLSFVQGERISLLEKVSDDWFRARNAEGHIGIVPTNYIERNYNT</sequence>
<dbReference type="STRING" id="425265.A8Q316"/>
<dbReference type="OMA" id="HHEKDAF"/>
<dbReference type="RefSeq" id="XP_001730494.1">
    <property type="nucleotide sequence ID" value="XM_001730442.1"/>
</dbReference>
<dbReference type="InterPro" id="IPR046982">
    <property type="entry name" value="BIN3/RVS161-like"/>
</dbReference>
<dbReference type="CDD" id="cd11767">
    <property type="entry name" value="SH3_Nck_3"/>
    <property type="match status" value="1"/>
</dbReference>
<dbReference type="PROSITE" id="PS50002">
    <property type="entry name" value="SH3"/>
    <property type="match status" value="1"/>
</dbReference>
<accession>A8Q316</accession>
<evidence type="ECO:0000256" key="2">
    <source>
        <dbReference type="PROSITE-ProRule" id="PRU00192"/>
    </source>
</evidence>
<dbReference type="PANTHER" id="PTHR47174">
    <property type="entry name" value="BRIDGING INTEGRATOR 3"/>
    <property type="match status" value="1"/>
</dbReference>
<dbReference type="GO" id="GO:0043332">
    <property type="term" value="C:mating projection tip"/>
    <property type="evidence" value="ECO:0007669"/>
    <property type="project" value="TreeGrafter"/>
</dbReference>
<organism evidence="5 6">
    <name type="scientific">Malassezia globosa (strain ATCC MYA-4612 / CBS 7966)</name>
    <name type="common">Dandruff-associated fungus</name>
    <dbReference type="NCBI Taxonomy" id="425265"/>
    <lineage>
        <taxon>Eukaryota</taxon>
        <taxon>Fungi</taxon>
        <taxon>Dikarya</taxon>
        <taxon>Basidiomycota</taxon>
        <taxon>Ustilaginomycotina</taxon>
        <taxon>Malasseziomycetes</taxon>
        <taxon>Malasseziales</taxon>
        <taxon>Malasseziaceae</taxon>
        <taxon>Malassezia</taxon>
    </lineage>
</organism>
<keyword evidence="6" id="KW-1185">Reference proteome</keyword>
<evidence type="ECO:0000256" key="1">
    <source>
        <dbReference type="ARBA" id="ARBA00022443"/>
    </source>
</evidence>
<dbReference type="OrthoDB" id="10255128at2759"/>
<dbReference type="InterPro" id="IPR001452">
    <property type="entry name" value="SH3_domain"/>
</dbReference>
<dbReference type="EMBL" id="AAYY01000008">
    <property type="protein sequence ID" value="EDP43280.1"/>
    <property type="molecule type" value="Genomic_DNA"/>
</dbReference>
<dbReference type="GO" id="GO:0097320">
    <property type="term" value="P:plasma membrane tubulation"/>
    <property type="evidence" value="ECO:0007669"/>
    <property type="project" value="TreeGrafter"/>
</dbReference>
<keyword evidence="1 2" id="KW-0728">SH3 domain</keyword>
<dbReference type="InParanoid" id="A8Q316"/>
<evidence type="ECO:0000313" key="5">
    <source>
        <dbReference type="EMBL" id="EDP43280.1"/>
    </source>
</evidence>
<dbReference type="AlphaFoldDB" id="A8Q316"/>
<evidence type="ECO:0000256" key="3">
    <source>
        <dbReference type="SAM" id="MobiDB-lite"/>
    </source>
</evidence>
<dbReference type="GO" id="GO:0008289">
    <property type="term" value="F:lipid binding"/>
    <property type="evidence" value="ECO:0007669"/>
    <property type="project" value="TreeGrafter"/>
</dbReference>
<gene>
    <name evidence="5" type="ORF">MGL_2290</name>
</gene>
<dbReference type="GO" id="GO:0031097">
    <property type="term" value="C:medial cortex"/>
    <property type="evidence" value="ECO:0007669"/>
    <property type="project" value="TreeGrafter"/>
</dbReference>
<dbReference type="GO" id="GO:0051666">
    <property type="term" value="P:actin cortical patch localization"/>
    <property type="evidence" value="ECO:0007669"/>
    <property type="project" value="InterPro"/>
</dbReference>
<dbReference type="SUPFAM" id="SSF50044">
    <property type="entry name" value="SH3-domain"/>
    <property type="match status" value="1"/>
</dbReference>
<reference evidence="5 6" key="1">
    <citation type="journal article" date="2007" name="Proc. Natl. Acad. Sci. U.S.A.">
        <title>Dandruff-associated Malassezia genomes reveal convergent and divergent virulence traits shared with plant and human fungal pathogens.</title>
        <authorList>
            <person name="Xu J."/>
            <person name="Saunders C.W."/>
            <person name="Hu P."/>
            <person name="Grant R.A."/>
            <person name="Boekhout T."/>
            <person name="Kuramae E.E."/>
            <person name="Kronstad J.W."/>
            <person name="Deangelis Y.M."/>
            <person name="Reeder N.L."/>
            <person name="Johnstone K.R."/>
            <person name="Leland M."/>
            <person name="Fieno A.M."/>
            <person name="Begley W.M."/>
            <person name="Sun Y."/>
            <person name="Lacey M.P."/>
            <person name="Chaudhary T."/>
            <person name="Keough T."/>
            <person name="Chu L."/>
            <person name="Sears R."/>
            <person name="Yuan B."/>
            <person name="Dawson T.L.Jr."/>
        </authorList>
    </citation>
    <scope>NUCLEOTIDE SEQUENCE [LARGE SCALE GENOMIC DNA]</scope>
    <source>
        <strain evidence="6">ATCC MYA-4612 / CBS 7966</strain>
    </source>
</reference>
<name>A8Q316_MALGO</name>
<dbReference type="InterPro" id="IPR036028">
    <property type="entry name" value="SH3-like_dom_sf"/>
</dbReference>
<protein>
    <recommendedName>
        <fullName evidence="4">SH3 domain-containing protein</fullName>
    </recommendedName>
</protein>
<dbReference type="GO" id="GO:0030479">
    <property type="term" value="C:actin cortical patch"/>
    <property type="evidence" value="ECO:0007669"/>
    <property type="project" value="TreeGrafter"/>
</dbReference>
<comment type="caution">
    <text evidence="5">The sequence shown here is derived from an EMBL/GenBank/DDBJ whole genome shotgun (WGS) entry which is preliminary data.</text>
</comment>
<dbReference type="GO" id="GO:0006897">
    <property type="term" value="P:endocytosis"/>
    <property type="evidence" value="ECO:0007669"/>
    <property type="project" value="InterPro"/>
</dbReference>
<feature type="domain" description="SH3" evidence="4">
    <location>
        <begin position="117"/>
        <end position="177"/>
    </location>
</feature>
<dbReference type="KEGG" id="mgl:MGL_2290"/>
<dbReference type="Pfam" id="PF00018">
    <property type="entry name" value="SH3_1"/>
    <property type="match status" value="1"/>
</dbReference>